<dbReference type="InterPro" id="IPR022085">
    <property type="entry name" value="OpdG"/>
</dbReference>
<dbReference type="Pfam" id="PF12311">
    <property type="entry name" value="DUF3632"/>
    <property type="match status" value="1"/>
</dbReference>
<dbReference type="Proteomes" id="UP000729357">
    <property type="component" value="Unassembled WGS sequence"/>
</dbReference>
<evidence type="ECO:0000313" key="1">
    <source>
        <dbReference type="EMBL" id="KAG9985974.1"/>
    </source>
</evidence>
<proteinExistence type="predicted"/>
<name>A0A9P8FXT4_AURME</name>
<reference evidence="1" key="1">
    <citation type="journal article" date="2021" name="J Fungi (Basel)">
        <title>Virulence traits and population genomics of the black yeast Aureobasidium melanogenum.</title>
        <authorList>
            <person name="Cernosa A."/>
            <person name="Sun X."/>
            <person name="Gostincar C."/>
            <person name="Fang C."/>
            <person name="Gunde-Cimerman N."/>
            <person name="Song Z."/>
        </authorList>
    </citation>
    <scope>NUCLEOTIDE SEQUENCE</scope>
    <source>
        <strain evidence="1">EXF-9298</strain>
    </source>
</reference>
<sequence>MNESDTSEQKLWFDSILHLDDDGNIIPATPTQIDFIKMYGELISSVLIPRAAAGKIQRMVKSLSDHGTINGYSYALGLLRRGWFMLSCHQSLAKLADFTIETAKLPETVELIDGEQWPPLLELKRALNDGLQSLEFYLPVESSVDPTVARQVAERQWANINTFCAMLLCRNPTGETDALSQCGHEHCWFTIVGALETSSEALPDSLPRNRLEKYKVWAAGVWFTLAGSVLIELRDRSWGPGPLWTAEGGDESITTERWRFWQRRFSKLADSRQLSVEATKEAREAARTISSVLSF</sequence>
<comment type="caution">
    <text evidence="1">The sequence shown here is derived from an EMBL/GenBank/DDBJ whole genome shotgun (WGS) entry which is preliminary data.</text>
</comment>
<accession>A0A9P8FXT4</accession>
<keyword evidence="2" id="KW-1185">Reference proteome</keyword>
<dbReference type="PANTHER" id="PTHR38797">
    <property type="entry name" value="NUCLEAR PORE COMPLEX PROTEIN NUP85-RELATED"/>
    <property type="match status" value="1"/>
</dbReference>
<dbReference type="PANTHER" id="PTHR38797:SF4">
    <property type="entry name" value="NUCLEAR PORE COMPLEX PROTEIN NUP85"/>
    <property type="match status" value="1"/>
</dbReference>
<protein>
    <submittedName>
        <fullName evidence="1">Uncharacterized protein</fullName>
    </submittedName>
</protein>
<evidence type="ECO:0000313" key="2">
    <source>
        <dbReference type="Proteomes" id="UP000729357"/>
    </source>
</evidence>
<organism evidence="1 2">
    <name type="scientific">Aureobasidium melanogenum</name>
    <name type="common">Aureobasidium pullulans var. melanogenum</name>
    <dbReference type="NCBI Taxonomy" id="46634"/>
    <lineage>
        <taxon>Eukaryota</taxon>
        <taxon>Fungi</taxon>
        <taxon>Dikarya</taxon>
        <taxon>Ascomycota</taxon>
        <taxon>Pezizomycotina</taxon>
        <taxon>Dothideomycetes</taxon>
        <taxon>Dothideomycetidae</taxon>
        <taxon>Dothideales</taxon>
        <taxon>Saccotheciaceae</taxon>
        <taxon>Aureobasidium</taxon>
    </lineage>
</organism>
<feature type="non-terminal residue" evidence="1">
    <location>
        <position position="295"/>
    </location>
</feature>
<gene>
    <name evidence="1" type="ORF">KCU98_g4352</name>
</gene>
<dbReference type="AlphaFoldDB" id="A0A9P8FXT4"/>
<dbReference type="EMBL" id="JAHFXS010000346">
    <property type="protein sequence ID" value="KAG9985974.1"/>
    <property type="molecule type" value="Genomic_DNA"/>
</dbReference>
<dbReference type="InterPro" id="IPR053204">
    <property type="entry name" value="Oxopyrrolidines_Biosynth-assoc"/>
</dbReference>
<reference evidence="1" key="2">
    <citation type="submission" date="2021-08" db="EMBL/GenBank/DDBJ databases">
        <authorList>
            <person name="Gostincar C."/>
            <person name="Sun X."/>
            <person name="Song Z."/>
            <person name="Gunde-Cimerman N."/>
        </authorList>
    </citation>
    <scope>NUCLEOTIDE SEQUENCE</scope>
    <source>
        <strain evidence="1">EXF-9298</strain>
    </source>
</reference>